<evidence type="ECO:0000259" key="1">
    <source>
        <dbReference type="Pfam" id="PF25276"/>
    </source>
</evidence>
<protein>
    <recommendedName>
        <fullName evidence="1">DUF7870 domain-containing protein</fullName>
    </recommendedName>
</protein>
<evidence type="ECO:0000313" key="2">
    <source>
        <dbReference type="EMBL" id="CAJ1961318.1"/>
    </source>
</evidence>
<proteinExistence type="predicted"/>
<evidence type="ECO:0000313" key="3">
    <source>
        <dbReference type="Proteomes" id="UP001189624"/>
    </source>
</evidence>
<dbReference type="AlphaFoldDB" id="A0AA86VRV8"/>
<dbReference type="Pfam" id="PF25276">
    <property type="entry name" value="DUF7870"/>
    <property type="match status" value="1"/>
</dbReference>
<organism evidence="2 3">
    <name type="scientific">Sphenostylis stenocarpa</name>
    <dbReference type="NCBI Taxonomy" id="92480"/>
    <lineage>
        <taxon>Eukaryota</taxon>
        <taxon>Viridiplantae</taxon>
        <taxon>Streptophyta</taxon>
        <taxon>Embryophyta</taxon>
        <taxon>Tracheophyta</taxon>
        <taxon>Spermatophyta</taxon>
        <taxon>Magnoliopsida</taxon>
        <taxon>eudicotyledons</taxon>
        <taxon>Gunneridae</taxon>
        <taxon>Pentapetalae</taxon>
        <taxon>rosids</taxon>
        <taxon>fabids</taxon>
        <taxon>Fabales</taxon>
        <taxon>Fabaceae</taxon>
        <taxon>Papilionoideae</taxon>
        <taxon>50 kb inversion clade</taxon>
        <taxon>NPAAA clade</taxon>
        <taxon>indigoferoid/millettioid clade</taxon>
        <taxon>Phaseoleae</taxon>
        <taxon>Sphenostylis</taxon>
    </lineage>
</organism>
<accession>A0AA86VRV8</accession>
<dbReference type="PANTHER" id="PTHR33597">
    <property type="entry name" value="OS02G0760400 PROTEIN"/>
    <property type="match status" value="1"/>
</dbReference>
<dbReference type="PANTHER" id="PTHR33597:SF22">
    <property type="entry name" value="PROTEIN, PUTATIVE-RELATED"/>
    <property type="match status" value="1"/>
</dbReference>
<keyword evidence="3" id="KW-1185">Reference proteome</keyword>
<dbReference type="EMBL" id="OY731403">
    <property type="protein sequence ID" value="CAJ1961318.1"/>
    <property type="molecule type" value="Genomic_DNA"/>
</dbReference>
<feature type="domain" description="DUF7870" evidence="1">
    <location>
        <begin position="226"/>
        <end position="354"/>
    </location>
</feature>
<reference evidence="2" key="1">
    <citation type="submission" date="2023-10" db="EMBL/GenBank/DDBJ databases">
        <authorList>
            <person name="Domelevo Entfellner J.-B."/>
        </authorList>
    </citation>
    <scope>NUCLEOTIDE SEQUENCE</scope>
</reference>
<sequence length="366" mass="41485">MEIVKGHLHNGRKTTLKPQTFLVASIPNALVLRILSRSLFFVMVFASLSFMRIAYKGFYSSMTFVPTSEPAAYGSLDVGLLNLMLNDFSTKGLFKDNGKTLLVNSPVPNGLDKNIHILVNSNSERKRLLADESYDFVFTYDVTDAEFIDRILKIDGIVAFPLGARPSNYAFREHTNYKVVYIKRYGFVIVVLKKTGPAIRLGDSDSSPKRKLLAVETEVMSKTVALNGLEDVHLEPPRKTLVQSRNYLNNIKYLPDLLGDSLEGYSRRVFISVGLPEENESVMDWFKTNYPTKNTNFETLSLVASPKNHFDVSAWLSENVEEEEYVVMKAEADVVEEMMKKRTIGLVDELFLEYPIKVRVKVLLVE</sequence>
<gene>
    <name evidence="2" type="ORF">AYBTSS11_LOCUS18667</name>
</gene>
<dbReference type="Proteomes" id="UP001189624">
    <property type="component" value="Chromosome 6"/>
</dbReference>
<name>A0AA86VRV8_9FABA</name>
<dbReference type="Gramene" id="rna-AYBTSS11_LOCUS18667">
    <property type="protein sequence ID" value="CAJ1961318.1"/>
    <property type="gene ID" value="gene-AYBTSS11_LOCUS18667"/>
</dbReference>
<dbReference type="InterPro" id="IPR057192">
    <property type="entry name" value="DUF7870"/>
</dbReference>